<keyword evidence="3 5" id="KW-0238">DNA-binding</keyword>
<dbReference type="InterPro" id="IPR044068">
    <property type="entry name" value="CB"/>
</dbReference>
<dbReference type="AlphaFoldDB" id="A0A0U5JYE0"/>
<dbReference type="InterPro" id="IPR010998">
    <property type="entry name" value="Integrase_recombinase_N"/>
</dbReference>
<dbReference type="GO" id="GO:0006310">
    <property type="term" value="P:DNA recombination"/>
    <property type="evidence" value="ECO:0007669"/>
    <property type="project" value="UniProtKB-KW"/>
</dbReference>
<dbReference type="InterPro" id="IPR011010">
    <property type="entry name" value="DNA_brk_join_enz"/>
</dbReference>
<reference evidence="8" key="1">
    <citation type="submission" date="2015-10" db="EMBL/GenBank/DDBJ databases">
        <authorList>
            <person name="Gilbert D.G."/>
        </authorList>
    </citation>
    <scope>NUCLEOTIDE SEQUENCE</scope>
    <source>
        <strain evidence="8">Lp167-67</strain>
    </source>
</reference>
<dbReference type="Pfam" id="PF00589">
    <property type="entry name" value="Phage_integrase"/>
    <property type="match status" value="1"/>
</dbReference>
<dbReference type="InterPro" id="IPR028259">
    <property type="entry name" value="AP2-like_int_N"/>
</dbReference>
<dbReference type="SUPFAM" id="SSF56349">
    <property type="entry name" value="DNA breaking-rejoining enzymes"/>
    <property type="match status" value="1"/>
</dbReference>
<feature type="domain" description="Tyr recombinase" evidence="6">
    <location>
        <begin position="163"/>
        <end position="353"/>
    </location>
</feature>
<dbReference type="PANTHER" id="PTHR30629:SF6">
    <property type="entry name" value="PROPHAGE INTEGRASE INTA-RELATED"/>
    <property type="match status" value="1"/>
</dbReference>
<dbReference type="RefSeq" id="WP_339111682.1">
    <property type="nucleotide sequence ID" value="NZ_LN887698.1"/>
</dbReference>
<dbReference type="PANTHER" id="PTHR30629">
    <property type="entry name" value="PROPHAGE INTEGRASE"/>
    <property type="match status" value="1"/>
</dbReference>
<feature type="domain" description="Core-binding (CB)" evidence="7">
    <location>
        <begin position="59"/>
        <end position="140"/>
    </location>
</feature>
<proteinExistence type="inferred from homology"/>
<evidence type="ECO:0000259" key="6">
    <source>
        <dbReference type="PROSITE" id="PS51898"/>
    </source>
</evidence>
<dbReference type="PROSITE" id="PS51900">
    <property type="entry name" value="CB"/>
    <property type="match status" value="1"/>
</dbReference>
<accession>A0A0U5JYE0</accession>
<evidence type="ECO:0000256" key="2">
    <source>
        <dbReference type="ARBA" id="ARBA00022908"/>
    </source>
</evidence>
<keyword evidence="2" id="KW-0229">DNA integration</keyword>
<dbReference type="Pfam" id="PF14659">
    <property type="entry name" value="Phage_int_SAM_3"/>
    <property type="match status" value="1"/>
</dbReference>
<evidence type="ECO:0000259" key="7">
    <source>
        <dbReference type="PROSITE" id="PS51900"/>
    </source>
</evidence>
<dbReference type="InterPro" id="IPR050808">
    <property type="entry name" value="Phage_Integrase"/>
</dbReference>
<evidence type="ECO:0000256" key="3">
    <source>
        <dbReference type="ARBA" id="ARBA00023125"/>
    </source>
</evidence>
<dbReference type="InterPro" id="IPR002104">
    <property type="entry name" value="Integrase_catalytic"/>
</dbReference>
<evidence type="ECO:0000256" key="1">
    <source>
        <dbReference type="ARBA" id="ARBA00008857"/>
    </source>
</evidence>
<dbReference type="GO" id="GO:0015074">
    <property type="term" value="P:DNA integration"/>
    <property type="evidence" value="ECO:0007669"/>
    <property type="project" value="UniProtKB-KW"/>
</dbReference>
<dbReference type="Gene3D" id="1.10.150.130">
    <property type="match status" value="1"/>
</dbReference>
<evidence type="ECO:0000256" key="4">
    <source>
        <dbReference type="ARBA" id="ARBA00023172"/>
    </source>
</evidence>
<comment type="similarity">
    <text evidence="1">Belongs to the 'phage' integrase family.</text>
</comment>
<dbReference type="InterPro" id="IPR004107">
    <property type="entry name" value="Integrase_SAM-like_N"/>
</dbReference>
<evidence type="ECO:0000313" key="8">
    <source>
        <dbReference type="EMBL" id="CUR41898.1"/>
    </source>
</evidence>
<dbReference type="GO" id="GO:0003677">
    <property type="term" value="F:DNA binding"/>
    <property type="evidence" value="ECO:0007669"/>
    <property type="project" value="UniProtKB-UniRule"/>
</dbReference>
<dbReference type="Gene3D" id="1.10.443.10">
    <property type="entry name" value="Intergrase catalytic core"/>
    <property type="match status" value="1"/>
</dbReference>
<gene>
    <name evidence="8" type="ORF">LRLP16767_LRLP167_00204</name>
</gene>
<dbReference type="CDD" id="cd01189">
    <property type="entry name" value="INT_ICEBs1_C_like"/>
    <property type="match status" value="1"/>
</dbReference>
<evidence type="ECO:0000256" key="5">
    <source>
        <dbReference type="PROSITE-ProRule" id="PRU01248"/>
    </source>
</evidence>
<name>A0A0U5JYE0_LIMRT</name>
<dbReference type="PROSITE" id="PS51898">
    <property type="entry name" value="TYR_RECOMBINASE"/>
    <property type="match status" value="1"/>
</dbReference>
<protein>
    <submittedName>
        <fullName evidence="8">Integrase</fullName>
    </submittedName>
</protein>
<dbReference type="EMBL" id="LN887698">
    <property type="protein sequence ID" value="CUR41898.1"/>
    <property type="molecule type" value="Genomic_DNA"/>
</dbReference>
<dbReference type="InterPro" id="IPR013762">
    <property type="entry name" value="Integrase-like_cat_sf"/>
</dbReference>
<keyword evidence="4" id="KW-0233">DNA recombination</keyword>
<sequence length="362" mass="42077">MANFMKRGKKWQARITWRDEDGKLHQKSKSGFDTKQQAKQYAAKSEANRLSGGNIEKDPTFSEYFEQWHDVYKKPSISNVTDRHYTFVKNIIDKYFKNKKLKKISRTTYQQFINDYGSNHAPETVKKVNTIIKACVKSAVIDGILSKNFAEQINLVANKDNRMQVEYLNLAEIKKLNETALRGRSRHFTSRYMILTAIYTGARLGEIQALTWNDINWLKHEITINKSWDYVNGGKFKPTKSEASNRTIRVNQKFLDIISELKANNSTMIFMNQYHRIPSSNAVNKTLRSIMEKADLNKNDFHFHSLRHAHVAYLLSQGVDLTIISKRLGHADTTVTSKVYAYLVEEYKDKAENQIEKYLENI</sequence>
<organism evidence="8">
    <name type="scientific">Limosilactobacillus reuteri</name>
    <name type="common">Lactobacillus reuteri</name>
    <dbReference type="NCBI Taxonomy" id="1598"/>
    <lineage>
        <taxon>Bacteria</taxon>
        <taxon>Bacillati</taxon>
        <taxon>Bacillota</taxon>
        <taxon>Bacilli</taxon>
        <taxon>Lactobacillales</taxon>
        <taxon>Lactobacillaceae</taxon>
        <taxon>Limosilactobacillus</taxon>
    </lineage>
</organism>
<dbReference type="Pfam" id="PF14657">
    <property type="entry name" value="Arm-DNA-bind_4"/>
    <property type="match status" value="1"/>
</dbReference>